<reference evidence="3" key="1">
    <citation type="submission" date="2021-09" db="EMBL/GenBank/DDBJ databases">
        <authorList>
            <consortium name="AG Swart"/>
            <person name="Singh M."/>
            <person name="Singh A."/>
            <person name="Seah K."/>
            <person name="Emmerich C."/>
        </authorList>
    </citation>
    <scope>NUCLEOTIDE SEQUENCE</scope>
    <source>
        <strain evidence="3">ATCC30299</strain>
    </source>
</reference>
<keyword evidence="1" id="KW-0812">Transmembrane</keyword>
<organism evidence="3 4">
    <name type="scientific">Blepharisma stoltei</name>
    <dbReference type="NCBI Taxonomy" id="1481888"/>
    <lineage>
        <taxon>Eukaryota</taxon>
        <taxon>Sar</taxon>
        <taxon>Alveolata</taxon>
        <taxon>Ciliophora</taxon>
        <taxon>Postciliodesmatophora</taxon>
        <taxon>Heterotrichea</taxon>
        <taxon>Heterotrichida</taxon>
        <taxon>Blepharismidae</taxon>
        <taxon>Blepharisma</taxon>
    </lineage>
</organism>
<gene>
    <name evidence="3" type="ORF">BSTOLATCC_MIC3464</name>
</gene>
<feature type="transmembrane region" description="Helical" evidence="1">
    <location>
        <begin position="1329"/>
        <end position="1349"/>
    </location>
</feature>
<feature type="transmembrane region" description="Helical" evidence="1">
    <location>
        <begin position="144"/>
        <end position="168"/>
    </location>
</feature>
<feature type="transmembrane region" description="Helical" evidence="1">
    <location>
        <begin position="262"/>
        <end position="285"/>
    </location>
</feature>
<dbReference type="InterPro" id="IPR052994">
    <property type="entry name" value="Tiny_macrocysts_regulators"/>
</dbReference>
<comment type="caution">
    <text evidence="3">The sequence shown here is derived from an EMBL/GenBank/DDBJ whole genome shotgun (WGS) entry which is preliminary data.</text>
</comment>
<dbReference type="EMBL" id="CAJZBQ010000004">
    <property type="protein sequence ID" value="CAG9311172.1"/>
    <property type="molecule type" value="Genomic_DNA"/>
</dbReference>
<feature type="transmembrane region" description="Helical" evidence="1">
    <location>
        <begin position="238"/>
        <end position="256"/>
    </location>
</feature>
<keyword evidence="4" id="KW-1185">Reference proteome</keyword>
<evidence type="ECO:0000256" key="1">
    <source>
        <dbReference type="SAM" id="Phobius"/>
    </source>
</evidence>
<feature type="transmembrane region" description="Helical" evidence="1">
    <location>
        <begin position="318"/>
        <end position="336"/>
    </location>
</feature>
<sequence>MFELYSEMNEPSAFSKILWKSQKQKTIKQSIFEFYCQLYHNNSSDESSIPRQKIGKALEDLLWCFQMTSLLWIPNLLIKDWDENMALWEIIGYLRLDNICSELGIIDVCLYLSIIANFTIFFSIMASVLIIYRSLNLPGLLFILFKWIFSFWSNLIFIPSMVLCSIFLKYSFSSSGKVSEYQNDNEPSDFEVNAMLQIFIIFSMIITFPLILFHTEFSGEINHALSTKILNSKAHSKIDVHIAMLSYFSPIFYVLLDEDYIIYYQCALLMISIILTIETIVFLPYFSTYCNLALAIKLFAISVVSFGFIFGYWMDNSILIILIVTILGPVATVFIYQFTLKCQKGFIINLPKGLDGINCVYKLEKCLRKSLLLEDSENKDQIIYLFEIFFIEKYLYHEKFQILWVTNYCLFTLQDESLSKIKLNRTKNIPGNLESDFQEYLCHKNIESLRSESTKYIDYFQQLNIIKKKDLKLCVNLLKFWEELITPRPDIKKLSKKLLWIEEKLLFLNNKYSQLTGKYFDSKESLDLYASYAKDILFDLEKSNLLKNKSRSFGKSTINSYSRNFEFFNDINGIFIISCEKESFGEIIFSNPKSCEIMKCHTYSINGASIRKFIPAYYCEKIYEEIRRTIHFASCSEIDLNERFFLILPSHFLIECSGKILITSHHNSLISILIFKPKIARHQVALISETGEICSYSENFAKFLKNDSTTLVGYNLKNLFPEIPDFAWQWFAPYRLSDFETETILVLCYYHVNKMKVFYAVITNDCDEIQRWKNKKTPNEDEKFYLASQLSSKAASTERNSIINKEDSEIKEIYVHSEMNLNKSSESVEATEEKSQISEFTYHRTFIHQITSSSRSINILHLAISLAIIAVLGTNIAVLFYAFTNINFIRNMDLPLTLGRLGKKLQNVAYTPHLLWALTPGASSDTQQVLKVVWNKIITYNADLKELYLNITSHLEEWNYCSGREIFMDKNIRLWNSNKKINLLDMISEFVQTVRDIQGNEFVKKYNNSEDYNDGASFLIANGYGEAFEYCNSSLYEVLDCQKVIMSNFKSEMFIFLILGIGALALCFCFMMPFWYSTVKIESELWNNLRKKAYEHYFELKESLLERLKCIHSLPEILLSNENPSKKHFNFRNYWKFIWRLILYFIIVSMFSIVNITYLYEKCTNYLSYRPEILKEIIRGQILQNSIAIWATNSQFEHWGIPLTNILPTNYPLMNSLSAFQHDLAKLERSKLVLRDPKYLPILSENFKKSFFESENESDHYYFDYGAYAAEDIIKFDSYWITYSNNLPDFWLIWALNIEVLTINYGDLADGIDGYSQGVIDDQVTVIEAAFAVFTISSVFIYFSLYFIFFRKEKQYLQKINSMMKIIPW</sequence>
<dbReference type="PANTHER" id="PTHR31600:SF2">
    <property type="entry name" value="GAMETE ENRICHED GENE 10 PROTEIN-RELATED"/>
    <property type="match status" value="1"/>
</dbReference>
<dbReference type="Pfam" id="PF25474">
    <property type="entry name" value="TPR_TmcB"/>
    <property type="match status" value="1"/>
</dbReference>
<feature type="transmembrane region" description="Helical" evidence="1">
    <location>
        <begin position="859"/>
        <end position="883"/>
    </location>
</feature>
<dbReference type="PANTHER" id="PTHR31600">
    <property type="entry name" value="TINY MACROCYSTS PROTEIN B-RELATED"/>
    <property type="match status" value="1"/>
</dbReference>
<name>A0AAU9ICH3_9CILI</name>
<evidence type="ECO:0000313" key="3">
    <source>
        <dbReference type="EMBL" id="CAG9311172.1"/>
    </source>
</evidence>
<feature type="transmembrane region" description="Helical" evidence="1">
    <location>
        <begin position="292"/>
        <end position="312"/>
    </location>
</feature>
<evidence type="ECO:0000313" key="4">
    <source>
        <dbReference type="Proteomes" id="UP001162131"/>
    </source>
</evidence>
<proteinExistence type="predicted"/>
<keyword evidence="1" id="KW-1133">Transmembrane helix</keyword>
<evidence type="ECO:0000259" key="2">
    <source>
        <dbReference type="Pfam" id="PF25474"/>
    </source>
</evidence>
<feature type="transmembrane region" description="Helical" evidence="1">
    <location>
        <begin position="194"/>
        <end position="217"/>
    </location>
</feature>
<keyword evidence="1" id="KW-0472">Membrane</keyword>
<protein>
    <recommendedName>
        <fullName evidence="2">TmcB/TmcC TPR repeats domain-containing protein</fullName>
    </recommendedName>
</protein>
<accession>A0AAU9ICH3</accession>
<feature type="transmembrane region" description="Helical" evidence="1">
    <location>
        <begin position="1053"/>
        <end position="1076"/>
    </location>
</feature>
<feature type="domain" description="TmcB/TmcC TPR repeats" evidence="2">
    <location>
        <begin position="451"/>
        <end position="549"/>
    </location>
</feature>
<dbReference type="InterPro" id="IPR057352">
    <property type="entry name" value="TPR_TmcB/C"/>
</dbReference>
<feature type="transmembrane region" description="Helical" evidence="1">
    <location>
        <begin position="110"/>
        <end position="132"/>
    </location>
</feature>
<feature type="transmembrane region" description="Helical" evidence="1">
    <location>
        <begin position="1137"/>
        <end position="1160"/>
    </location>
</feature>
<dbReference type="Proteomes" id="UP001162131">
    <property type="component" value="Unassembled WGS sequence"/>
</dbReference>